<evidence type="ECO:0000313" key="1">
    <source>
        <dbReference type="EMBL" id="OQD59530.1"/>
    </source>
</evidence>
<keyword evidence="2" id="KW-1185">Reference proteome</keyword>
<sequence>MNNKLKDLVVDKDVRCPLCGGEMKKSGSLKGKSKFKCVICGYEI</sequence>
<comment type="caution">
    <text evidence="1">The sequence shown here is derived from an EMBL/GenBank/DDBJ whole genome shotgun (WGS) entry which is preliminary data.</text>
</comment>
<dbReference type="EMBL" id="JXMW01000003">
    <property type="protein sequence ID" value="OQD59530.1"/>
    <property type="molecule type" value="Genomic_DNA"/>
</dbReference>
<dbReference type="AlphaFoldDB" id="A0A1V6N4A1"/>
<dbReference type="RefSeq" id="WP_282956039.1">
    <property type="nucleotide sequence ID" value="NZ_JXMW01000003.1"/>
</dbReference>
<accession>A0A1V6N4A1</accession>
<evidence type="ECO:0000313" key="2">
    <source>
        <dbReference type="Proteomes" id="UP000191661"/>
    </source>
</evidence>
<organism evidence="1 2">
    <name type="scientific">Methanobrevibacter arboriphilus JCM 13429 = DSM 1125</name>
    <dbReference type="NCBI Taxonomy" id="1300164"/>
    <lineage>
        <taxon>Archaea</taxon>
        <taxon>Methanobacteriati</taxon>
        <taxon>Methanobacteriota</taxon>
        <taxon>Methanomada group</taxon>
        <taxon>Methanobacteria</taxon>
        <taxon>Methanobacteriales</taxon>
        <taxon>Methanobacteriaceae</taxon>
        <taxon>Methanobrevibacter</taxon>
    </lineage>
</organism>
<name>A0A1V6N4A1_METAZ</name>
<dbReference type="Proteomes" id="UP000191661">
    <property type="component" value="Unassembled WGS sequence"/>
</dbReference>
<proteinExistence type="predicted"/>
<evidence type="ECO:0008006" key="3">
    <source>
        <dbReference type="Google" id="ProtNLM"/>
    </source>
</evidence>
<gene>
    <name evidence="1" type="ORF">MBBAR_3c01870</name>
</gene>
<reference evidence="1 2" key="1">
    <citation type="submission" date="2014-12" db="EMBL/GenBank/DDBJ databases">
        <title>Genome sequence of Methanobrevibacter arboriphilicus DH1, DSM1125.</title>
        <authorList>
            <person name="Poehlein A."/>
            <person name="Thauer R.K."/>
            <person name="Seedorf H."/>
            <person name="Daniel R."/>
        </authorList>
    </citation>
    <scope>NUCLEOTIDE SEQUENCE [LARGE SCALE GENOMIC DNA]</scope>
    <source>
        <strain evidence="1 2">DH1</strain>
    </source>
</reference>
<protein>
    <recommendedName>
        <fullName evidence="3">Transposase-like protein</fullName>
    </recommendedName>
</protein>